<protein>
    <submittedName>
        <fullName evidence="2">Uncharacterized protein</fullName>
    </submittedName>
</protein>
<evidence type="ECO:0000313" key="3">
    <source>
        <dbReference type="Proteomes" id="UP000256645"/>
    </source>
</evidence>
<comment type="caution">
    <text evidence="2">The sequence shown here is derived from an EMBL/GenBank/DDBJ whole genome shotgun (WGS) entry which is preliminary data.</text>
</comment>
<keyword evidence="3" id="KW-1185">Reference proteome</keyword>
<dbReference type="EMBL" id="PDLM01000006">
    <property type="protein sequence ID" value="RDW74977.1"/>
    <property type="molecule type" value="Genomic_DNA"/>
</dbReference>
<evidence type="ECO:0000313" key="2">
    <source>
        <dbReference type="EMBL" id="RDW74977.1"/>
    </source>
</evidence>
<name>A0A3D8RLP0_9HELO</name>
<evidence type="ECO:0000256" key="1">
    <source>
        <dbReference type="SAM" id="MobiDB-lite"/>
    </source>
</evidence>
<sequence>MEAMHPRKLIVLDPKEILDNETMGELQELERQNPLTDLQAIPSLQEEPNAVEDDRSLQDFLGKQSQKLNEQRDAQKRFSAWMLSEFGARETRESHKREKKVEDPAIAKLERNLRKTKLNKTSTAAYGKSSTATRRAPAGLNTGCPARVVMHRTRQYHRAIVQQMRESFASLDINKMQSAAGNTVQNAVEPREALPRFKNPQMQKAVEDYMYRAASAPLPPPMTQHMWNPEELPTVPPPSPETTPILPYRGSLKPQITSEVSSNLGVEYKRNLDQFEVVEPFSTTDSHVTEEDIKEWSEINGLDDEEWESLPKTSKMEVISANNWTLL</sequence>
<reference evidence="2 3" key="1">
    <citation type="journal article" date="2018" name="IMA Fungus">
        <title>IMA Genome-F 9: Draft genome sequence of Annulohypoxylon stygium, Aspergillus mulundensis, Berkeleyomyces basicola (syn. Thielaviopsis basicola), Ceratocystis smalleyi, two Cercospora beticola strains, Coleophoma cylindrospora, Fusarium fracticaudum, Phialophora cf. hyalina, and Morchella septimelata.</title>
        <authorList>
            <person name="Wingfield B.D."/>
            <person name="Bills G.F."/>
            <person name="Dong Y."/>
            <person name="Huang W."/>
            <person name="Nel W.J."/>
            <person name="Swalarsk-Parry B.S."/>
            <person name="Vaghefi N."/>
            <person name="Wilken P.M."/>
            <person name="An Z."/>
            <person name="de Beer Z.W."/>
            <person name="De Vos L."/>
            <person name="Chen L."/>
            <person name="Duong T.A."/>
            <person name="Gao Y."/>
            <person name="Hammerbacher A."/>
            <person name="Kikkert J.R."/>
            <person name="Li Y."/>
            <person name="Li H."/>
            <person name="Li K."/>
            <person name="Li Q."/>
            <person name="Liu X."/>
            <person name="Ma X."/>
            <person name="Naidoo K."/>
            <person name="Pethybridge S.J."/>
            <person name="Sun J."/>
            <person name="Steenkamp E.T."/>
            <person name="van der Nest M.A."/>
            <person name="van Wyk S."/>
            <person name="Wingfield M.J."/>
            <person name="Xiong C."/>
            <person name="Yue Q."/>
            <person name="Zhang X."/>
        </authorList>
    </citation>
    <scope>NUCLEOTIDE SEQUENCE [LARGE SCALE GENOMIC DNA]</scope>
    <source>
        <strain evidence="2 3">BP6252</strain>
    </source>
</reference>
<feature type="region of interest" description="Disordered" evidence="1">
    <location>
        <begin position="29"/>
        <end position="57"/>
    </location>
</feature>
<accession>A0A3D8RLP0</accession>
<gene>
    <name evidence="2" type="ORF">BP6252_06119</name>
</gene>
<dbReference type="OrthoDB" id="10343009at2759"/>
<dbReference type="AlphaFoldDB" id="A0A3D8RLP0"/>
<proteinExistence type="predicted"/>
<organism evidence="2 3">
    <name type="scientific">Coleophoma cylindrospora</name>
    <dbReference type="NCBI Taxonomy" id="1849047"/>
    <lineage>
        <taxon>Eukaryota</taxon>
        <taxon>Fungi</taxon>
        <taxon>Dikarya</taxon>
        <taxon>Ascomycota</taxon>
        <taxon>Pezizomycotina</taxon>
        <taxon>Leotiomycetes</taxon>
        <taxon>Helotiales</taxon>
        <taxon>Dermateaceae</taxon>
        <taxon>Coleophoma</taxon>
    </lineage>
</organism>
<dbReference type="Proteomes" id="UP000256645">
    <property type="component" value="Unassembled WGS sequence"/>
</dbReference>